<evidence type="ECO:0000313" key="5">
    <source>
        <dbReference type="WBParaSite" id="HPBE_0000991301-mRNA-1"/>
    </source>
</evidence>
<proteinExistence type="predicted"/>
<accession>A0A3P8C3H4</accession>
<protein>
    <submittedName>
        <fullName evidence="5">C2H2-type domain-containing protein</fullName>
    </submittedName>
</protein>
<accession>A0A183FQB7</accession>
<dbReference type="EMBL" id="UZAH01026587">
    <property type="protein sequence ID" value="VDO82798.1"/>
    <property type="molecule type" value="Genomic_DNA"/>
</dbReference>
<sequence>MDELPPKETNDDDILPILNETLENRDDNDDDDGSSASSQHGDNREEDPQGSKQLKAKRSRVATDIEGGEEHDTNDTITLGSESGNSSPEPAAQMGTESPKRKRAKPEWIANEEFLSDEETVCIKPGDLSLVPVHFTAVQSQLLFSPLRPVNPKAPYGKHICSECEEVLNDGAKGRHHMFTHVRVIRFRCSLCKVGAFYRKDLRAHLMDGLCEELHRAPAGIVKPNFKPCMTERQADSLAELADVGEPGRAVFTSGKIVSEDNRKGYYPDPVIEERMLGLRRVLSLGFLPSLD</sequence>
<dbReference type="AlphaFoldDB" id="A0A183FQB7"/>
<feature type="domain" description="C2H2-type" evidence="2">
    <location>
        <begin position="161"/>
        <end position="181"/>
    </location>
</feature>
<feature type="compositionally biased region" description="Polar residues" evidence="1">
    <location>
        <begin position="75"/>
        <end position="88"/>
    </location>
</feature>
<keyword evidence="4" id="KW-1185">Reference proteome</keyword>
<dbReference type="InterPro" id="IPR013087">
    <property type="entry name" value="Znf_C2H2_type"/>
</dbReference>
<dbReference type="PROSITE" id="PS00028">
    <property type="entry name" value="ZINC_FINGER_C2H2_1"/>
    <property type="match status" value="1"/>
</dbReference>
<dbReference type="Proteomes" id="UP000050761">
    <property type="component" value="Unassembled WGS sequence"/>
</dbReference>
<organism evidence="4 5">
    <name type="scientific">Heligmosomoides polygyrus</name>
    <name type="common">Parasitic roundworm</name>
    <dbReference type="NCBI Taxonomy" id="6339"/>
    <lineage>
        <taxon>Eukaryota</taxon>
        <taxon>Metazoa</taxon>
        <taxon>Ecdysozoa</taxon>
        <taxon>Nematoda</taxon>
        <taxon>Chromadorea</taxon>
        <taxon>Rhabditida</taxon>
        <taxon>Rhabditina</taxon>
        <taxon>Rhabditomorpha</taxon>
        <taxon>Strongyloidea</taxon>
        <taxon>Heligmosomidae</taxon>
        <taxon>Heligmosomoides</taxon>
    </lineage>
</organism>
<dbReference type="InterPro" id="IPR036236">
    <property type="entry name" value="Znf_C2H2_sf"/>
</dbReference>
<gene>
    <name evidence="3" type="ORF">HPBE_LOCUS9914</name>
</gene>
<evidence type="ECO:0000256" key="1">
    <source>
        <dbReference type="SAM" id="MobiDB-lite"/>
    </source>
</evidence>
<dbReference type="OrthoDB" id="10066279at2759"/>
<evidence type="ECO:0000313" key="4">
    <source>
        <dbReference type="Proteomes" id="UP000050761"/>
    </source>
</evidence>
<dbReference type="SUPFAM" id="SSF57667">
    <property type="entry name" value="beta-beta-alpha zinc fingers"/>
    <property type="match status" value="1"/>
</dbReference>
<evidence type="ECO:0000259" key="2">
    <source>
        <dbReference type="PROSITE" id="PS00028"/>
    </source>
</evidence>
<dbReference type="WBParaSite" id="HPBE_0000991301-mRNA-1">
    <property type="protein sequence ID" value="HPBE_0000991301-mRNA-1"/>
    <property type="gene ID" value="HPBE_0000991301"/>
</dbReference>
<feature type="region of interest" description="Disordered" evidence="1">
    <location>
        <begin position="1"/>
        <end position="105"/>
    </location>
</feature>
<name>A0A183FQB7_HELPZ</name>
<reference evidence="3 4" key="1">
    <citation type="submission" date="2018-11" db="EMBL/GenBank/DDBJ databases">
        <authorList>
            <consortium name="Pathogen Informatics"/>
        </authorList>
    </citation>
    <scope>NUCLEOTIDE SEQUENCE [LARGE SCALE GENOMIC DNA]</scope>
</reference>
<reference evidence="5" key="2">
    <citation type="submission" date="2019-09" db="UniProtKB">
        <authorList>
            <consortium name="WormBaseParasite"/>
        </authorList>
    </citation>
    <scope>IDENTIFICATION</scope>
</reference>
<evidence type="ECO:0000313" key="3">
    <source>
        <dbReference type="EMBL" id="VDO82798.1"/>
    </source>
</evidence>